<evidence type="ECO:0000256" key="1">
    <source>
        <dbReference type="SAM" id="MobiDB-lite"/>
    </source>
</evidence>
<protein>
    <submittedName>
        <fullName evidence="2">Uncharacterized protein</fullName>
    </submittedName>
</protein>
<gene>
    <name evidence="2" type="ORF">L596_030446</name>
</gene>
<keyword evidence="3" id="KW-1185">Reference proteome</keyword>
<reference evidence="2 3" key="2">
    <citation type="journal article" date="2019" name="G3 (Bethesda)">
        <title>Hybrid Assembly of the Genome of the Entomopathogenic Nematode Steinernema carpocapsae Identifies the X-Chromosome.</title>
        <authorList>
            <person name="Serra L."/>
            <person name="Macchietto M."/>
            <person name="Macias-Munoz A."/>
            <person name="McGill C.J."/>
            <person name="Rodriguez I.M."/>
            <person name="Rodriguez B."/>
            <person name="Murad R."/>
            <person name="Mortazavi A."/>
        </authorList>
    </citation>
    <scope>NUCLEOTIDE SEQUENCE [LARGE SCALE GENOMIC DNA]</scope>
    <source>
        <strain evidence="2 3">ALL</strain>
    </source>
</reference>
<evidence type="ECO:0000313" key="2">
    <source>
        <dbReference type="EMBL" id="TKR57793.1"/>
    </source>
</evidence>
<name>A0A4U5LPF6_STECR</name>
<dbReference type="EMBL" id="AZBU02000014">
    <property type="protein sequence ID" value="TKR57793.1"/>
    <property type="molecule type" value="Genomic_DNA"/>
</dbReference>
<accession>A0A4U5LPF6</accession>
<sequence length="164" mass="18921">MDKMDKQNQERSSPAPSAPKGGISGTWAELTGGATWPRKLDKTPNENQASQSIPTNETSSNPRVERTIAELRRRRLREAAERLLQRFMPVFRRQQTVHLFEEIYRGEEDVLREILVNNFPRAIQEALNRMNLPAEFREALEEVQFIPRTVNRVLAEVDNANQPN</sequence>
<evidence type="ECO:0000313" key="3">
    <source>
        <dbReference type="Proteomes" id="UP000298663"/>
    </source>
</evidence>
<proteinExistence type="predicted"/>
<comment type="caution">
    <text evidence="2">The sequence shown here is derived from an EMBL/GenBank/DDBJ whole genome shotgun (WGS) entry which is preliminary data.</text>
</comment>
<dbReference type="Proteomes" id="UP000298663">
    <property type="component" value="Unassembled WGS sequence"/>
</dbReference>
<feature type="region of interest" description="Disordered" evidence="1">
    <location>
        <begin position="1"/>
        <end position="66"/>
    </location>
</feature>
<reference evidence="2 3" key="1">
    <citation type="journal article" date="2015" name="Genome Biol.">
        <title>Comparative genomics of Steinernema reveals deeply conserved gene regulatory networks.</title>
        <authorList>
            <person name="Dillman A.R."/>
            <person name="Macchietto M."/>
            <person name="Porter C.F."/>
            <person name="Rogers A."/>
            <person name="Williams B."/>
            <person name="Antoshechkin I."/>
            <person name="Lee M.M."/>
            <person name="Goodwin Z."/>
            <person name="Lu X."/>
            <person name="Lewis E.E."/>
            <person name="Goodrich-Blair H."/>
            <person name="Stock S.P."/>
            <person name="Adams B.J."/>
            <person name="Sternberg P.W."/>
            <person name="Mortazavi A."/>
        </authorList>
    </citation>
    <scope>NUCLEOTIDE SEQUENCE [LARGE SCALE GENOMIC DNA]</scope>
    <source>
        <strain evidence="2 3">ALL</strain>
    </source>
</reference>
<organism evidence="2 3">
    <name type="scientific">Steinernema carpocapsae</name>
    <name type="common">Entomopathogenic nematode</name>
    <dbReference type="NCBI Taxonomy" id="34508"/>
    <lineage>
        <taxon>Eukaryota</taxon>
        <taxon>Metazoa</taxon>
        <taxon>Ecdysozoa</taxon>
        <taxon>Nematoda</taxon>
        <taxon>Chromadorea</taxon>
        <taxon>Rhabditida</taxon>
        <taxon>Tylenchina</taxon>
        <taxon>Panagrolaimomorpha</taxon>
        <taxon>Strongyloidoidea</taxon>
        <taxon>Steinernematidae</taxon>
        <taxon>Steinernema</taxon>
    </lineage>
</organism>
<dbReference type="AlphaFoldDB" id="A0A4U5LPF6"/>
<feature type="compositionally biased region" description="Polar residues" evidence="1">
    <location>
        <begin position="45"/>
        <end position="62"/>
    </location>
</feature>